<proteinExistence type="predicted"/>
<organism evidence="1 2">
    <name type="scientific">Fusarium decemcellulare</name>
    <dbReference type="NCBI Taxonomy" id="57161"/>
    <lineage>
        <taxon>Eukaryota</taxon>
        <taxon>Fungi</taxon>
        <taxon>Dikarya</taxon>
        <taxon>Ascomycota</taxon>
        <taxon>Pezizomycotina</taxon>
        <taxon>Sordariomycetes</taxon>
        <taxon>Hypocreomycetidae</taxon>
        <taxon>Hypocreales</taxon>
        <taxon>Nectriaceae</taxon>
        <taxon>Fusarium</taxon>
        <taxon>Fusarium decemcellulare species complex</taxon>
    </lineage>
</organism>
<evidence type="ECO:0000313" key="2">
    <source>
        <dbReference type="Proteomes" id="UP001148629"/>
    </source>
</evidence>
<sequence>MRIKSFLQRMRTPLLCLRTWLKARKKIIRVFQIPSIDIDQPLPGHLMREINTGSFNLLLSLRIEPGQTSLSSRLSHTTTKRRVLLQRYPVLDLRRFEAGMLINRASESGGSSSSTPSRNIQPKSSFKSVRFATPLIGLPPLAPKPIKPRSTSTKIINIGPTAKSEFVDLSAENPTEPVTEQLAASSGLNEHNTLSTIHQEHEDPNKRRLRPRKRKTLEIEPAKADTPPAAKKPRVIKPAKAKNAKAGRASASVAPPVKKIKIIRSAKPKTAKPEDVAQPCINHEPRKNERVSTNTDTTKHVLVNQGQPMIVAIESTDEDES</sequence>
<keyword evidence="2" id="KW-1185">Reference proteome</keyword>
<name>A0ACC1RAU2_9HYPO</name>
<evidence type="ECO:0000313" key="1">
    <source>
        <dbReference type="EMBL" id="KAJ3501735.1"/>
    </source>
</evidence>
<gene>
    <name evidence="1" type="ORF">NM208_g16877</name>
</gene>
<accession>A0ACC1RAU2</accession>
<reference evidence="1" key="1">
    <citation type="submission" date="2022-08" db="EMBL/GenBank/DDBJ databases">
        <title>Genome Sequence of Fusarium decemcellulare.</title>
        <authorList>
            <person name="Buettner E."/>
        </authorList>
    </citation>
    <scope>NUCLEOTIDE SEQUENCE</scope>
    <source>
        <strain evidence="1">Babe19</strain>
    </source>
</reference>
<protein>
    <submittedName>
        <fullName evidence="1">Uncharacterized protein</fullName>
    </submittedName>
</protein>
<dbReference type="Proteomes" id="UP001148629">
    <property type="component" value="Unassembled WGS sequence"/>
</dbReference>
<comment type="caution">
    <text evidence="1">The sequence shown here is derived from an EMBL/GenBank/DDBJ whole genome shotgun (WGS) entry which is preliminary data.</text>
</comment>
<dbReference type="EMBL" id="JANRMS010005573">
    <property type="protein sequence ID" value="KAJ3501735.1"/>
    <property type="molecule type" value="Genomic_DNA"/>
</dbReference>